<dbReference type="eggNOG" id="COG2081">
    <property type="taxonomic scope" value="Bacteria"/>
</dbReference>
<dbReference type="Gene3D" id="3.50.50.60">
    <property type="entry name" value="FAD/NAD(P)-binding domain"/>
    <property type="match status" value="1"/>
</dbReference>
<dbReference type="EMBL" id="AJAT01000017">
    <property type="protein sequence ID" value="EOL41882.1"/>
    <property type="molecule type" value="Genomic_DNA"/>
</dbReference>
<proteinExistence type="predicted"/>
<comment type="caution">
    <text evidence="6">The sequence shown here is derived from an EMBL/GenBank/DDBJ whole genome shotgun (WGS) entry which is preliminary data.</text>
</comment>
<dbReference type="Proteomes" id="UP000013785">
    <property type="component" value="Unassembled WGS sequence"/>
</dbReference>
<accession>R3W2J7</accession>
<dbReference type="PANTHER" id="PTHR42887">
    <property type="entry name" value="OS12G0638800 PROTEIN"/>
    <property type="match status" value="1"/>
</dbReference>
<dbReference type="AlphaFoldDB" id="R3W2J7"/>
<dbReference type="Gene3D" id="2.40.30.10">
    <property type="entry name" value="Translation factors"/>
    <property type="match status" value="1"/>
</dbReference>
<keyword evidence="7" id="KW-1185">Reference proteome</keyword>
<evidence type="ECO:0000259" key="4">
    <source>
        <dbReference type="Pfam" id="PF03486"/>
    </source>
</evidence>
<dbReference type="InterPro" id="IPR057661">
    <property type="entry name" value="RsdA/BaiN/AoA(So)_Rossmann"/>
</dbReference>
<dbReference type="SUPFAM" id="SSF51905">
    <property type="entry name" value="FAD/NAD(P)-binding domain"/>
    <property type="match status" value="1"/>
</dbReference>
<dbReference type="InterPro" id="IPR004792">
    <property type="entry name" value="BaiN-like"/>
</dbReference>
<protein>
    <submittedName>
        <fullName evidence="6">Flavoprotein</fullName>
    </submittedName>
</protein>
<organism evidence="6 7">
    <name type="scientific">Enterococcus phoeniculicola ATCC BAA-412</name>
    <dbReference type="NCBI Taxonomy" id="1158610"/>
    <lineage>
        <taxon>Bacteria</taxon>
        <taxon>Bacillati</taxon>
        <taxon>Bacillota</taxon>
        <taxon>Bacilli</taxon>
        <taxon>Lactobacillales</taxon>
        <taxon>Enterococcaceae</taxon>
        <taxon>Enterococcus</taxon>
    </lineage>
</organism>
<name>R3W2J7_9ENTE</name>
<keyword evidence="2" id="KW-0285">Flavoprotein</keyword>
<dbReference type="Pfam" id="PF03486">
    <property type="entry name" value="HI0933_like"/>
    <property type="match status" value="1"/>
</dbReference>
<feature type="domain" description="RsdA/BaiN/AoA(So)-like Rossmann fold-like" evidence="4">
    <location>
        <begin position="6"/>
        <end position="412"/>
    </location>
</feature>
<dbReference type="HOGENOM" id="CLU_025174_3_1_9"/>
<dbReference type="InterPro" id="IPR055178">
    <property type="entry name" value="RsdA/BaiN/AoA(So)-like_dom"/>
</dbReference>
<dbReference type="InterPro" id="IPR036188">
    <property type="entry name" value="FAD/NAD-bd_sf"/>
</dbReference>
<dbReference type="Pfam" id="PF22780">
    <property type="entry name" value="HI0933_like_1st"/>
    <property type="match status" value="1"/>
</dbReference>
<dbReference type="InterPro" id="IPR023166">
    <property type="entry name" value="BaiN-like_dom_sf"/>
</dbReference>
<evidence type="ECO:0000313" key="6">
    <source>
        <dbReference type="EMBL" id="EOL41882.1"/>
    </source>
</evidence>
<dbReference type="Gene3D" id="1.10.8.260">
    <property type="entry name" value="HI0933 insert domain-like"/>
    <property type="match status" value="1"/>
</dbReference>
<comment type="cofactor">
    <cofactor evidence="1">
        <name>FAD</name>
        <dbReference type="ChEBI" id="CHEBI:57692"/>
    </cofactor>
</comment>
<evidence type="ECO:0000259" key="5">
    <source>
        <dbReference type="Pfam" id="PF22780"/>
    </source>
</evidence>
<dbReference type="SUPFAM" id="SSF160996">
    <property type="entry name" value="HI0933 insert domain-like"/>
    <property type="match status" value="1"/>
</dbReference>
<feature type="domain" description="RsdA/BaiN/AoA(So)-like insert" evidence="5">
    <location>
        <begin position="193"/>
        <end position="359"/>
    </location>
</feature>
<evidence type="ECO:0000256" key="3">
    <source>
        <dbReference type="ARBA" id="ARBA00022827"/>
    </source>
</evidence>
<dbReference type="PANTHER" id="PTHR42887:SF2">
    <property type="entry name" value="OS12G0638800 PROTEIN"/>
    <property type="match status" value="1"/>
</dbReference>
<evidence type="ECO:0000256" key="1">
    <source>
        <dbReference type="ARBA" id="ARBA00001974"/>
    </source>
</evidence>
<keyword evidence="3" id="KW-0274">FAD</keyword>
<dbReference type="OrthoDB" id="9773233at2"/>
<dbReference type="STRING" id="154621.RV11_GL001544"/>
<dbReference type="RefSeq" id="WP_010768874.1">
    <property type="nucleotide sequence ID" value="NZ_ASWE01000001.1"/>
</dbReference>
<reference evidence="6 7" key="1">
    <citation type="submission" date="2013-02" db="EMBL/GenBank/DDBJ databases">
        <title>The Genome Sequence of Enterococcus phoeniculicola BAA-412.</title>
        <authorList>
            <consortium name="The Broad Institute Genome Sequencing Platform"/>
            <consortium name="The Broad Institute Genome Sequencing Center for Infectious Disease"/>
            <person name="Earl A.M."/>
            <person name="Gilmore M.S."/>
            <person name="Lebreton F."/>
            <person name="Walker B."/>
            <person name="Young S.K."/>
            <person name="Zeng Q."/>
            <person name="Gargeya S."/>
            <person name="Fitzgerald M."/>
            <person name="Haas B."/>
            <person name="Abouelleil A."/>
            <person name="Alvarado L."/>
            <person name="Arachchi H.M."/>
            <person name="Berlin A.M."/>
            <person name="Chapman S.B."/>
            <person name="Dewar J."/>
            <person name="Goldberg J."/>
            <person name="Griggs A."/>
            <person name="Gujja S."/>
            <person name="Hansen M."/>
            <person name="Howarth C."/>
            <person name="Imamovic A."/>
            <person name="Larimer J."/>
            <person name="McCowan C."/>
            <person name="Murphy C."/>
            <person name="Neiman D."/>
            <person name="Pearson M."/>
            <person name="Priest M."/>
            <person name="Roberts A."/>
            <person name="Saif S."/>
            <person name="Shea T."/>
            <person name="Sisk P."/>
            <person name="Sykes S."/>
            <person name="Wortman J."/>
            <person name="Nusbaum C."/>
            <person name="Birren B."/>
        </authorList>
    </citation>
    <scope>NUCLEOTIDE SEQUENCE [LARGE SCALE GENOMIC DNA]</scope>
    <source>
        <strain evidence="6 7">ATCC BAA-412</strain>
    </source>
</reference>
<evidence type="ECO:0000313" key="7">
    <source>
        <dbReference type="Proteomes" id="UP000013785"/>
    </source>
</evidence>
<dbReference type="PRINTS" id="PR00411">
    <property type="entry name" value="PNDRDTASEI"/>
</dbReference>
<dbReference type="PATRIC" id="fig|1158610.3.peg.2205"/>
<gene>
    <name evidence="6" type="ORF">UC3_02230</name>
</gene>
<evidence type="ECO:0000256" key="2">
    <source>
        <dbReference type="ARBA" id="ARBA00022630"/>
    </source>
</evidence>
<sequence length="425" mass="46325">MTTTFDVIVVGAGTSGMMAAISAAENGAKVLLVEKNKKAGKKLLMTGGGRCNVTNNRPVDDLIAHIPGNGKFLYSAFSQWTNFDIMNFFESNGVHLKEEDHGRMFPITNKSKTIIETLIQRLTDLNVTLHFGSKVEKLVHKEGQIYGIRTELEEFRAPCVILTTGGRTYPSTGATGDGYRIAKKVGHTVTRLYATESPMISEESFIQKRTLQGLSLDDISLQVLTKNGKILTEHIMDLLFTHFGVSGPAALRCSSFVNQELEASEGQPVTLRLDCFPEVSSQELSSKVHALLKDSKKSVANALRGLLPERLLDFYLEKAGILDLSAPQVTEVQIADFIHLCKQFEFTVSKTFPIEKSFVTGGGISLKEVNPKTMESKLIQGLFFAGELLDVNGYTGGFNITAAFVTGHVAGQHAAEAASYTSASY</sequence>
<dbReference type="NCBIfam" id="TIGR00275">
    <property type="entry name" value="aminoacetone oxidase family FAD-binding enzyme"/>
    <property type="match status" value="1"/>
</dbReference>